<dbReference type="GO" id="GO:0005524">
    <property type="term" value="F:ATP binding"/>
    <property type="evidence" value="ECO:0007669"/>
    <property type="project" value="UniProtKB-KW"/>
</dbReference>
<evidence type="ECO:0000313" key="2">
    <source>
        <dbReference type="Proteomes" id="UP000595894"/>
    </source>
</evidence>
<evidence type="ECO:0000313" key="1">
    <source>
        <dbReference type="EMBL" id="QQV79324.1"/>
    </source>
</evidence>
<name>A0A974NYB7_9SPHN</name>
<proteinExistence type="predicted"/>
<organism evidence="1 2">
    <name type="scientific">Sphingomonas aliaeris</name>
    <dbReference type="NCBI Taxonomy" id="2759526"/>
    <lineage>
        <taxon>Bacteria</taxon>
        <taxon>Pseudomonadati</taxon>
        <taxon>Pseudomonadota</taxon>
        <taxon>Alphaproteobacteria</taxon>
        <taxon>Sphingomonadales</taxon>
        <taxon>Sphingomonadaceae</taxon>
        <taxon>Sphingomonas</taxon>
    </lineage>
</organism>
<keyword evidence="1" id="KW-0614">Plasmid</keyword>
<dbReference type="InterPro" id="IPR036890">
    <property type="entry name" value="HATPase_C_sf"/>
</dbReference>
<sequence length="557" mass="60317">MIPAMIATAVAPETITKVTRLFNNTAYDVVCELFQNARRAGATLVAVTVITASDATYLQVVDDGHGIADPASIVTLGRSGWSDDTRRAEDPAGMGVFSLAGRDVIIRSYSQPDRQGWMAHIPAMAWETSRPIAISSDPIPYGTSITVRMPEAWVKTIESDVAKASRHFPVAVTLNDTAQEQNDWLADAVHVETGNGTRIGIFNVATNHHSVTDPNLNFHGVTIPCRLPHLHEVDRGGRWIARVDIVNAPGIQLVLPARKEVVENDGIAALRLAVHCALYRAIAARGCHRLAFDQWCEARDLGIVLPEAEPYLFAWVAPAADTSRNYETGERKAGASMVLMPDFDALIAQPAERAITAHNPFGGPLVEAKDAFAGYGWYDTLARIETLAFDIVQGEHRFTVSDTIEPPCEAENGWADSITLNATLSHAGASVEVACDADVAFGTSSEFYYPALDTAVFVRRGCDVSALDVADLLESAAFSANEDSDADSYDTQQERFQRDAAQRMVRLLEGQDAALERRLRDLLSGYSLLVPDDRAVTITVTSGELTIAITPILADAS</sequence>
<protein>
    <submittedName>
        <fullName evidence="1">ATP-binding protein</fullName>
    </submittedName>
</protein>
<keyword evidence="1" id="KW-0067">ATP-binding</keyword>
<reference evidence="2" key="1">
    <citation type="submission" date="2020-09" db="EMBL/GenBank/DDBJ databases">
        <title>Sphingomonas sp., a new species isolated from pork steak.</title>
        <authorList>
            <person name="Heidler von Heilborn D."/>
        </authorList>
    </citation>
    <scope>NUCLEOTIDE SEQUENCE [LARGE SCALE GENOMIC DNA]</scope>
    <source>
        <plasmid evidence="2">punnamed1</plasmid>
    </source>
</reference>
<geneLocation type="plasmid" evidence="1 2">
    <name>punnamed1</name>
</geneLocation>
<keyword evidence="2" id="KW-1185">Reference proteome</keyword>
<dbReference type="AlphaFoldDB" id="A0A974NYB7"/>
<gene>
    <name evidence="1" type="ORF">H5J25_18925</name>
</gene>
<dbReference type="SUPFAM" id="SSF55874">
    <property type="entry name" value="ATPase domain of HSP90 chaperone/DNA topoisomerase II/histidine kinase"/>
    <property type="match status" value="1"/>
</dbReference>
<dbReference type="Proteomes" id="UP000595894">
    <property type="component" value="Plasmid punnamed1"/>
</dbReference>
<dbReference type="RefSeq" id="WP_202096602.1">
    <property type="nucleotide sequence ID" value="NZ_CP061036.1"/>
</dbReference>
<accession>A0A974NYB7</accession>
<dbReference type="EMBL" id="CP061036">
    <property type="protein sequence ID" value="QQV79324.1"/>
    <property type="molecule type" value="Genomic_DNA"/>
</dbReference>
<dbReference type="Gene3D" id="3.30.565.10">
    <property type="entry name" value="Histidine kinase-like ATPase, C-terminal domain"/>
    <property type="match status" value="1"/>
</dbReference>
<dbReference type="KEGG" id="sari:H5J25_18925"/>
<keyword evidence="1" id="KW-0547">Nucleotide-binding</keyword>